<dbReference type="Proteomes" id="UP000605201">
    <property type="component" value="Unassembled WGS sequence"/>
</dbReference>
<name>A0A8J6TM36_9BACT</name>
<dbReference type="SUPFAM" id="SSF53335">
    <property type="entry name" value="S-adenosyl-L-methionine-dependent methyltransferases"/>
    <property type="match status" value="1"/>
</dbReference>
<dbReference type="CDD" id="cd02440">
    <property type="entry name" value="AdoMet_MTases"/>
    <property type="match status" value="1"/>
</dbReference>
<dbReference type="AlphaFoldDB" id="A0A8J6TM36"/>
<dbReference type="InterPro" id="IPR050078">
    <property type="entry name" value="Ribosomal_L11_MeTrfase_PrmA"/>
</dbReference>
<protein>
    <submittedName>
        <fullName evidence="3">50S ribosomal protein L11 methyltransferase</fullName>
    </submittedName>
</protein>
<dbReference type="GO" id="GO:0008276">
    <property type="term" value="F:protein methyltransferase activity"/>
    <property type="evidence" value="ECO:0007669"/>
    <property type="project" value="TreeGrafter"/>
</dbReference>
<keyword evidence="2" id="KW-0808">Transferase</keyword>
<comment type="caution">
    <text evidence="3">The sequence shown here is derived from an EMBL/GenBank/DDBJ whole genome shotgun (WGS) entry which is preliminary data.</text>
</comment>
<dbReference type="Pfam" id="PF06325">
    <property type="entry name" value="PrmA"/>
    <property type="match status" value="1"/>
</dbReference>
<keyword evidence="1 3" id="KW-0489">Methyltransferase</keyword>
<reference evidence="3 4" key="1">
    <citation type="submission" date="2020-08" db="EMBL/GenBank/DDBJ databases">
        <title>Bridging the membrane lipid divide: bacteria of the FCB group superphylum have the potential to synthesize archaeal ether lipids.</title>
        <authorList>
            <person name="Villanueva L."/>
            <person name="Von Meijenfeldt F.A.B."/>
            <person name="Westbye A.B."/>
            <person name="Yadav S."/>
            <person name="Hopmans E.C."/>
            <person name="Dutilh B.E."/>
            <person name="Sinninghe Damste J.S."/>
        </authorList>
    </citation>
    <scope>NUCLEOTIDE SEQUENCE [LARGE SCALE GENOMIC DNA]</scope>
    <source>
        <strain evidence="3">NIOZ-UU17</strain>
    </source>
</reference>
<dbReference type="GO" id="GO:0032259">
    <property type="term" value="P:methylation"/>
    <property type="evidence" value="ECO:0007669"/>
    <property type="project" value="UniProtKB-KW"/>
</dbReference>
<sequence>MDAPSPYEDLYIYYLQGRMSPDQQLFGPDYIGCWHEDEFSFLFFSGPARAKVNKTLNAQQHLILLDEFKMSYDQWQGGKIAPFRAGRFHIAPPWQIPWKNKSLCREELPIILDPGVVFGTGTHPTTCHCLEALELVFGMETPVTALDLGTGTGLLALAASRLGCSKILAVDLNFLAANTALKNVRLNRMQDTVLVIQGLAEDFIDSPYDLVIANIHYDVMKQLVDAQGFLDKEWFILSGLLRTQARDIAYRLSRHPFQIIKKWEQGGIWHTFLGRIG</sequence>
<dbReference type="GO" id="GO:0005840">
    <property type="term" value="C:ribosome"/>
    <property type="evidence" value="ECO:0007669"/>
    <property type="project" value="UniProtKB-KW"/>
</dbReference>
<gene>
    <name evidence="3" type="ORF">H8D96_19285</name>
</gene>
<evidence type="ECO:0000256" key="2">
    <source>
        <dbReference type="ARBA" id="ARBA00022679"/>
    </source>
</evidence>
<organism evidence="3 4">
    <name type="scientific">Candidatus Desulfatibia vada</name>
    <dbReference type="NCBI Taxonomy" id="2841696"/>
    <lineage>
        <taxon>Bacteria</taxon>
        <taxon>Pseudomonadati</taxon>
        <taxon>Thermodesulfobacteriota</taxon>
        <taxon>Desulfobacteria</taxon>
        <taxon>Desulfobacterales</taxon>
        <taxon>Desulfobacterales incertae sedis</taxon>
        <taxon>Candidatus Desulfatibia</taxon>
    </lineage>
</organism>
<dbReference type="Gene3D" id="3.40.50.150">
    <property type="entry name" value="Vaccinia Virus protein VP39"/>
    <property type="match status" value="1"/>
</dbReference>
<accession>A0A8J6TM36</accession>
<keyword evidence="3" id="KW-0689">Ribosomal protein</keyword>
<proteinExistence type="predicted"/>
<keyword evidence="3" id="KW-0687">Ribonucleoprotein</keyword>
<evidence type="ECO:0000313" key="3">
    <source>
        <dbReference type="EMBL" id="MBC8434059.1"/>
    </source>
</evidence>
<dbReference type="PANTHER" id="PTHR43648">
    <property type="entry name" value="ELECTRON TRANSFER FLAVOPROTEIN BETA SUBUNIT LYSINE METHYLTRANSFERASE"/>
    <property type="match status" value="1"/>
</dbReference>
<evidence type="ECO:0000313" key="4">
    <source>
        <dbReference type="Proteomes" id="UP000605201"/>
    </source>
</evidence>
<dbReference type="InterPro" id="IPR029063">
    <property type="entry name" value="SAM-dependent_MTases_sf"/>
</dbReference>
<dbReference type="PANTHER" id="PTHR43648:SF1">
    <property type="entry name" value="ELECTRON TRANSFER FLAVOPROTEIN BETA SUBUNIT LYSINE METHYLTRANSFERASE"/>
    <property type="match status" value="1"/>
</dbReference>
<evidence type="ECO:0000256" key="1">
    <source>
        <dbReference type="ARBA" id="ARBA00022603"/>
    </source>
</evidence>
<dbReference type="EMBL" id="JACNIG010000377">
    <property type="protein sequence ID" value="MBC8434059.1"/>
    <property type="molecule type" value="Genomic_DNA"/>
</dbReference>